<dbReference type="Gene3D" id="2.40.30.170">
    <property type="match status" value="1"/>
</dbReference>
<reference evidence="9 10" key="1">
    <citation type="submission" date="2020-06" db="EMBL/GenBank/DDBJ databases">
        <title>Draft genome of Uliginosibacterium sp. IMCC34675.</title>
        <authorList>
            <person name="Song J."/>
        </authorList>
    </citation>
    <scope>NUCLEOTIDE SEQUENCE [LARGE SCALE GENOMIC DNA]</scope>
    <source>
        <strain evidence="9 10">IMCC34675</strain>
    </source>
</reference>
<dbReference type="InterPro" id="IPR058624">
    <property type="entry name" value="MdtA-like_HH"/>
</dbReference>
<feature type="domain" description="Multidrug resistance protein MdtA-like alpha-helical hairpin" evidence="5">
    <location>
        <begin position="96"/>
        <end position="164"/>
    </location>
</feature>
<name>A0ABX2IBD2_9RHOO</name>
<evidence type="ECO:0000313" key="9">
    <source>
        <dbReference type="EMBL" id="NSL53734.1"/>
    </source>
</evidence>
<evidence type="ECO:0000259" key="7">
    <source>
        <dbReference type="Pfam" id="PF25954"/>
    </source>
</evidence>
<feature type="domain" description="Multidrug resistance protein MdtA-like C-terminal permuted SH3" evidence="8">
    <location>
        <begin position="285"/>
        <end position="341"/>
    </location>
</feature>
<dbReference type="SUPFAM" id="SSF111369">
    <property type="entry name" value="HlyD-like secretion proteins"/>
    <property type="match status" value="1"/>
</dbReference>
<evidence type="ECO:0000256" key="4">
    <source>
        <dbReference type="SAM" id="Coils"/>
    </source>
</evidence>
<organism evidence="9 10">
    <name type="scientific">Uliginosibacterium aquaticum</name>
    <dbReference type="NCBI Taxonomy" id="2731212"/>
    <lineage>
        <taxon>Bacteria</taxon>
        <taxon>Pseudomonadati</taxon>
        <taxon>Pseudomonadota</taxon>
        <taxon>Betaproteobacteria</taxon>
        <taxon>Rhodocyclales</taxon>
        <taxon>Zoogloeaceae</taxon>
        <taxon>Uliginosibacterium</taxon>
    </lineage>
</organism>
<accession>A0ABX2IBD2</accession>
<dbReference type="Pfam" id="PF25917">
    <property type="entry name" value="BSH_RND"/>
    <property type="match status" value="1"/>
</dbReference>
<evidence type="ECO:0000259" key="5">
    <source>
        <dbReference type="Pfam" id="PF25876"/>
    </source>
</evidence>
<evidence type="ECO:0000256" key="2">
    <source>
        <dbReference type="ARBA" id="ARBA00009477"/>
    </source>
</evidence>
<dbReference type="Gene3D" id="2.40.420.20">
    <property type="match status" value="1"/>
</dbReference>
<proteinExistence type="inferred from homology"/>
<dbReference type="InterPro" id="IPR058627">
    <property type="entry name" value="MdtA-like_C"/>
</dbReference>
<dbReference type="InterPro" id="IPR006143">
    <property type="entry name" value="RND_pump_MFP"/>
</dbReference>
<evidence type="ECO:0000259" key="6">
    <source>
        <dbReference type="Pfam" id="PF25917"/>
    </source>
</evidence>
<evidence type="ECO:0000313" key="10">
    <source>
        <dbReference type="Proteomes" id="UP000778523"/>
    </source>
</evidence>
<dbReference type="Gene3D" id="1.10.287.470">
    <property type="entry name" value="Helix hairpin bin"/>
    <property type="match status" value="1"/>
</dbReference>
<comment type="similarity">
    <text evidence="2">Belongs to the membrane fusion protein (MFP) (TC 8.A.1) family.</text>
</comment>
<dbReference type="PROSITE" id="PS51257">
    <property type="entry name" value="PROKAR_LIPOPROTEIN"/>
    <property type="match status" value="1"/>
</dbReference>
<comment type="subcellular location">
    <subcellularLocation>
        <location evidence="1">Cell envelope</location>
    </subcellularLocation>
</comment>
<dbReference type="InterPro" id="IPR058792">
    <property type="entry name" value="Beta-barrel_RND_2"/>
</dbReference>
<gene>
    <name evidence="9" type="ORF">HJ583_001715</name>
</gene>
<keyword evidence="4" id="KW-0175">Coiled coil</keyword>
<feature type="coiled-coil region" evidence="4">
    <location>
        <begin position="95"/>
        <end position="160"/>
    </location>
</feature>
<feature type="domain" description="Multidrug resistance protein MdtA-like barrel-sandwich hybrid" evidence="6">
    <location>
        <begin position="56"/>
        <end position="189"/>
    </location>
</feature>
<dbReference type="PANTHER" id="PTHR30469">
    <property type="entry name" value="MULTIDRUG RESISTANCE PROTEIN MDTA"/>
    <property type="match status" value="1"/>
</dbReference>
<dbReference type="EMBL" id="JABCSC020000001">
    <property type="protein sequence ID" value="NSL53734.1"/>
    <property type="molecule type" value="Genomic_DNA"/>
</dbReference>
<dbReference type="Pfam" id="PF25967">
    <property type="entry name" value="RND-MFP_C"/>
    <property type="match status" value="1"/>
</dbReference>
<keyword evidence="3" id="KW-0813">Transport</keyword>
<dbReference type="Proteomes" id="UP000778523">
    <property type="component" value="Unassembled WGS sequence"/>
</dbReference>
<dbReference type="PANTHER" id="PTHR30469:SF15">
    <property type="entry name" value="HLYD FAMILY OF SECRETION PROTEINS"/>
    <property type="match status" value="1"/>
</dbReference>
<dbReference type="Pfam" id="PF25954">
    <property type="entry name" value="Beta-barrel_RND_2"/>
    <property type="match status" value="1"/>
</dbReference>
<dbReference type="Gene3D" id="2.40.50.100">
    <property type="match status" value="1"/>
</dbReference>
<dbReference type="Pfam" id="PF25876">
    <property type="entry name" value="HH_MFP_RND"/>
    <property type="match status" value="1"/>
</dbReference>
<dbReference type="InterPro" id="IPR058625">
    <property type="entry name" value="MdtA-like_BSH"/>
</dbReference>
<dbReference type="RefSeq" id="WP_170019965.1">
    <property type="nucleotide sequence ID" value="NZ_JABCSC020000001.1"/>
</dbReference>
<feature type="domain" description="CusB-like beta-barrel" evidence="7">
    <location>
        <begin position="205"/>
        <end position="270"/>
    </location>
</feature>
<sequence>MKSPVFLIASVLTLSACHKASPPQAAAQAAVVIRAGSSAGVNTLAYAGEVRSRYEADLAFRVAGKLLERRVNLGDTVRKGQVLARLDPADLGLSAKSAEAQLAAAEADLALAKADYERAQNLFAQKFLSVSAVDARRSQFEAAQARRQQALAAREVAQNQLGYAQLVAERDGVITAAPVEVGQVLAAGQLVLRVADPAQREVLVWIPESRVAGLKPGQVAQVQAWSAPDKIYPGVLRELAASADASTRTYAARISVTAPDEHLGLGSTAAAGFVLPIPAGANIELPLAAVIRGDGGKGRVWIVDEQDQVQPREVEVAAWGDEKVRLAGGVKPGERVVTVGAHALSAGLKVRPVEQGAPVVLDVKR</sequence>
<comment type="caution">
    <text evidence="9">The sequence shown here is derived from an EMBL/GenBank/DDBJ whole genome shotgun (WGS) entry which is preliminary data.</text>
</comment>
<dbReference type="NCBIfam" id="TIGR01730">
    <property type="entry name" value="RND_mfp"/>
    <property type="match status" value="1"/>
</dbReference>
<protein>
    <submittedName>
        <fullName evidence="9">Efflux RND transporter periplasmic adaptor subunit</fullName>
    </submittedName>
</protein>
<keyword evidence="10" id="KW-1185">Reference proteome</keyword>
<evidence type="ECO:0000256" key="1">
    <source>
        <dbReference type="ARBA" id="ARBA00004196"/>
    </source>
</evidence>
<evidence type="ECO:0000259" key="8">
    <source>
        <dbReference type="Pfam" id="PF25967"/>
    </source>
</evidence>
<evidence type="ECO:0000256" key="3">
    <source>
        <dbReference type="ARBA" id="ARBA00022448"/>
    </source>
</evidence>